<comment type="caution">
    <text evidence="10">The sequence shown here is derived from an EMBL/GenBank/DDBJ whole genome shotgun (WGS) entry which is preliminary data.</text>
</comment>
<evidence type="ECO:0000256" key="3">
    <source>
        <dbReference type="ARBA" id="ARBA00022448"/>
    </source>
</evidence>
<comment type="subcellular location">
    <subcellularLocation>
        <location evidence="1">Cell membrane</location>
        <topology evidence="1">Multi-pass membrane protein</topology>
    </subcellularLocation>
</comment>
<keyword evidence="6 9" id="KW-1133">Transmembrane helix</keyword>
<feature type="transmembrane region" description="Helical" evidence="9">
    <location>
        <begin position="12"/>
        <end position="31"/>
    </location>
</feature>
<keyword evidence="3 8" id="KW-0813">Transport</keyword>
<dbReference type="GO" id="GO:0032217">
    <property type="term" value="F:riboflavin transmembrane transporter activity"/>
    <property type="evidence" value="ECO:0007669"/>
    <property type="project" value="UniProtKB-UniRule"/>
</dbReference>
<evidence type="ECO:0000256" key="9">
    <source>
        <dbReference type="SAM" id="Phobius"/>
    </source>
</evidence>
<dbReference type="AlphaFoldDB" id="A0A401UG89"/>
<organism evidence="10 11">
    <name type="scientific">Clostridium tagluense</name>
    <dbReference type="NCBI Taxonomy" id="360422"/>
    <lineage>
        <taxon>Bacteria</taxon>
        <taxon>Bacillati</taxon>
        <taxon>Bacillota</taxon>
        <taxon>Clostridia</taxon>
        <taxon>Eubacteriales</taxon>
        <taxon>Clostridiaceae</taxon>
        <taxon>Clostridium</taxon>
    </lineage>
</organism>
<dbReference type="PIRSF" id="PIRSF037778">
    <property type="entry name" value="UCP037778_transp_RibU"/>
    <property type="match status" value="1"/>
</dbReference>
<sequence length="213" mass="23341">MRDEKLVKLIKISLLSVMAFLLMYIELPIPIFPEFLKFDISDLPALLGAFALGPIAGVIIELIKNILHGLLATKTAFVGELANFLLGSSLVLVSGFIYKARKNKGGAIVALLIGVICMSIFAGILNYFVVLPLYESVLGFPIAAVVAMGSKINHNIVDLNSFIIWSIIPFTFIKGIVVSSVTLALYKSVSPILHKENAEREYKNRQGNYQSKI</sequence>
<evidence type="ECO:0000256" key="2">
    <source>
        <dbReference type="ARBA" id="ARBA00005540"/>
    </source>
</evidence>
<dbReference type="Pfam" id="PF12822">
    <property type="entry name" value="ECF_trnsprt"/>
    <property type="match status" value="1"/>
</dbReference>
<dbReference type="RefSeq" id="WP_124997191.1">
    <property type="nucleotide sequence ID" value="NZ_BHYK01000001.1"/>
</dbReference>
<dbReference type="InterPro" id="IPR024529">
    <property type="entry name" value="ECF_trnsprt_substrate-spec"/>
</dbReference>
<evidence type="ECO:0000313" key="11">
    <source>
        <dbReference type="Proteomes" id="UP000287872"/>
    </source>
</evidence>
<dbReference type="Proteomes" id="UP000287872">
    <property type="component" value="Unassembled WGS sequence"/>
</dbReference>
<protein>
    <recommendedName>
        <fullName evidence="8">Riboflavin transporter</fullName>
    </recommendedName>
</protein>
<keyword evidence="5 9" id="KW-0812">Transmembrane</keyword>
<dbReference type="OrthoDB" id="9809216at2"/>
<dbReference type="Gene3D" id="1.10.1760.20">
    <property type="match status" value="1"/>
</dbReference>
<evidence type="ECO:0000313" key="10">
    <source>
        <dbReference type="EMBL" id="GCD08590.1"/>
    </source>
</evidence>
<dbReference type="PANTHER" id="PTHR38438:SF1">
    <property type="entry name" value="RIBOFLAVIN TRANSPORTER RIBU"/>
    <property type="match status" value="1"/>
</dbReference>
<dbReference type="InterPro" id="IPR025720">
    <property type="entry name" value="RibU"/>
</dbReference>
<evidence type="ECO:0000256" key="7">
    <source>
        <dbReference type="ARBA" id="ARBA00023136"/>
    </source>
</evidence>
<accession>A0A401UG89</accession>
<feature type="transmembrane region" description="Helical" evidence="9">
    <location>
        <begin position="109"/>
        <end position="130"/>
    </location>
</feature>
<comment type="similarity">
    <text evidence="2 8">Belongs to the prokaryotic riboflavin transporter (P-RFT) (TC 2.A.87) family.</text>
</comment>
<feature type="transmembrane region" description="Helical" evidence="9">
    <location>
        <begin position="162"/>
        <end position="186"/>
    </location>
</feature>
<keyword evidence="11" id="KW-1185">Reference proteome</keyword>
<dbReference type="PANTHER" id="PTHR38438">
    <property type="entry name" value="RIBOFLAVIN TRANSPORTER RIBU"/>
    <property type="match status" value="1"/>
</dbReference>
<evidence type="ECO:0000256" key="6">
    <source>
        <dbReference type="ARBA" id="ARBA00022989"/>
    </source>
</evidence>
<evidence type="ECO:0000256" key="4">
    <source>
        <dbReference type="ARBA" id="ARBA00022475"/>
    </source>
</evidence>
<comment type="function">
    <text evidence="8">Probably a riboflavin-binding protein that interacts with the energy-coupling factor (ECF) ABC-transporter complex.</text>
</comment>
<dbReference type="EMBL" id="BHYK01000001">
    <property type="protein sequence ID" value="GCD08590.1"/>
    <property type="molecule type" value="Genomic_DNA"/>
</dbReference>
<keyword evidence="4 8" id="KW-1003">Cell membrane</keyword>
<evidence type="ECO:0000256" key="1">
    <source>
        <dbReference type="ARBA" id="ARBA00004651"/>
    </source>
</evidence>
<feature type="transmembrane region" description="Helical" evidence="9">
    <location>
        <begin position="137"/>
        <end position="156"/>
    </location>
</feature>
<feature type="transmembrane region" description="Helical" evidence="9">
    <location>
        <begin position="43"/>
        <end position="63"/>
    </location>
</feature>
<evidence type="ECO:0000256" key="8">
    <source>
        <dbReference type="PIRNR" id="PIRNR037778"/>
    </source>
</evidence>
<keyword evidence="7 8" id="KW-0472">Membrane</keyword>
<evidence type="ECO:0000256" key="5">
    <source>
        <dbReference type="ARBA" id="ARBA00022692"/>
    </source>
</evidence>
<feature type="transmembrane region" description="Helical" evidence="9">
    <location>
        <begin position="75"/>
        <end position="97"/>
    </location>
</feature>
<name>A0A401UG89_9CLOT</name>
<gene>
    <name evidence="10" type="ORF">Ctaglu_02130</name>
</gene>
<reference evidence="10 11" key="1">
    <citation type="submission" date="2018-11" db="EMBL/GenBank/DDBJ databases">
        <title>Genome sequencing and assembly of Clostridium tagluense strain A121.</title>
        <authorList>
            <person name="Murakami T."/>
            <person name="Segawa T."/>
            <person name="Shcherbakova V.A."/>
            <person name="Mori H."/>
            <person name="Yoshimura Y."/>
        </authorList>
    </citation>
    <scope>NUCLEOTIDE SEQUENCE [LARGE SCALE GENOMIC DNA]</scope>
    <source>
        <strain evidence="10 11">A121</strain>
    </source>
</reference>
<dbReference type="GO" id="GO:0005886">
    <property type="term" value="C:plasma membrane"/>
    <property type="evidence" value="ECO:0007669"/>
    <property type="project" value="UniProtKB-SubCell"/>
</dbReference>
<proteinExistence type="inferred from homology"/>